<evidence type="ECO:0000313" key="1">
    <source>
        <dbReference type="EMBL" id="CAG8666389.1"/>
    </source>
</evidence>
<reference evidence="1" key="1">
    <citation type="submission" date="2021-06" db="EMBL/GenBank/DDBJ databases">
        <authorList>
            <person name="Kallberg Y."/>
            <person name="Tangrot J."/>
            <person name="Rosling A."/>
        </authorList>
    </citation>
    <scope>NUCLEOTIDE SEQUENCE</scope>
    <source>
        <strain evidence="1">MA461A</strain>
    </source>
</reference>
<protein>
    <submittedName>
        <fullName evidence="1">10503_t:CDS:1</fullName>
    </submittedName>
</protein>
<organism evidence="1 2">
    <name type="scientific">Racocetra persica</name>
    <dbReference type="NCBI Taxonomy" id="160502"/>
    <lineage>
        <taxon>Eukaryota</taxon>
        <taxon>Fungi</taxon>
        <taxon>Fungi incertae sedis</taxon>
        <taxon>Mucoromycota</taxon>
        <taxon>Glomeromycotina</taxon>
        <taxon>Glomeromycetes</taxon>
        <taxon>Diversisporales</taxon>
        <taxon>Gigasporaceae</taxon>
        <taxon>Racocetra</taxon>
    </lineage>
</organism>
<comment type="caution">
    <text evidence="1">The sequence shown here is derived from an EMBL/GenBank/DDBJ whole genome shotgun (WGS) entry which is preliminary data.</text>
</comment>
<dbReference type="EMBL" id="CAJVQC010015375">
    <property type="protein sequence ID" value="CAG8666389.1"/>
    <property type="molecule type" value="Genomic_DNA"/>
</dbReference>
<dbReference type="Proteomes" id="UP000789920">
    <property type="component" value="Unassembled WGS sequence"/>
</dbReference>
<evidence type="ECO:0000313" key="2">
    <source>
        <dbReference type="Proteomes" id="UP000789920"/>
    </source>
</evidence>
<gene>
    <name evidence="1" type="ORF">RPERSI_LOCUS8487</name>
</gene>
<sequence length="49" mass="5793">ARRDDFNALVPDHLGSFFSFFLRFFGGFLEKSLDFFAENEEQKEGEEQK</sequence>
<feature type="non-terminal residue" evidence="1">
    <location>
        <position position="1"/>
    </location>
</feature>
<proteinExistence type="predicted"/>
<keyword evidence="2" id="KW-1185">Reference proteome</keyword>
<name>A0ACA9NNN0_9GLOM</name>
<accession>A0ACA9NNN0</accession>